<dbReference type="EMBL" id="JACHHE010000007">
    <property type="protein sequence ID" value="MBB5181118.1"/>
    <property type="molecule type" value="Genomic_DNA"/>
</dbReference>
<dbReference type="AlphaFoldDB" id="A0A7W8FTJ2"/>
<organism evidence="1 2">
    <name type="scientific">Planococcus koreensis</name>
    <dbReference type="NCBI Taxonomy" id="112331"/>
    <lineage>
        <taxon>Bacteria</taxon>
        <taxon>Bacillati</taxon>
        <taxon>Bacillota</taxon>
        <taxon>Bacilli</taxon>
        <taxon>Bacillales</taxon>
        <taxon>Caryophanaceae</taxon>
        <taxon>Planococcus</taxon>
    </lineage>
</organism>
<evidence type="ECO:0000313" key="1">
    <source>
        <dbReference type="EMBL" id="MBB5181118.1"/>
    </source>
</evidence>
<dbReference type="RefSeq" id="WP_135502554.1">
    <property type="nucleotide sequence ID" value="NZ_JACHHE010000007.1"/>
</dbReference>
<gene>
    <name evidence="1" type="ORF">HNQ44_002583</name>
</gene>
<sequence>MKKLVSAIFVSLIVIASGCNHEVTVSEEQAKSSVIELRNGNIGKVEILSTELKRGNYLIEWKNEENCEHGVDSVNAETGEIEMITAAIC</sequence>
<dbReference type="PROSITE" id="PS51257">
    <property type="entry name" value="PROKAR_LIPOPROTEIN"/>
    <property type="match status" value="1"/>
</dbReference>
<comment type="caution">
    <text evidence="1">The sequence shown here is derived from an EMBL/GenBank/DDBJ whole genome shotgun (WGS) entry which is preliminary data.</text>
</comment>
<dbReference type="Proteomes" id="UP000525923">
    <property type="component" value="Unassembled WGS sequence"/>
</dbReference>
<dbReference type="OrthoDB" id="2428465at2"/>
<proteinExistence type="predicted"/>
<reference evidence="1 2" key="1">
    <citation type="submission" date="2020-08" db="EMBL/GenBank/DDBJ databases">
        <title>Genomic Encyclopedia of Type Strains, Phase IV (KMG-IV): sequencing the most valuable type-strain genomes for metagenomic binning, comparative biology and taxonomic classification.</title>
        <authorList>
            <person name="Goeker M."/>
        </authorList>
    </citation>
    <scope>NUCLEOTIDE SEQUENCE [LARGE SCALE GENOMIC DNA]</scope>
    <source>
        <strain evidence="1 2">DSM 15895</strain>
    </source>
</reference>
<name>A0A7W8FTJ2_9BACL</name>
<accession>A0A7W8FTJ2</accession>
<protein>
    <submittedName>
        <fullName evidence="1">Putative membrane protein YkoI</fullName>
    </submittedName>
</protein>
<keyword evidence="2" id="KW-1185">Reference proteome</keyword>
<evidence type="ECO:0000313" key="2">
    <source>
        <dbReference type="Proteomes" id="UP000525923"/>
    </source>
</evidence>